<evidence type="ECO:0000313" key="4">
    <source>
        <dbReference type="Proteomes" id="UP000694660"/>
    </source>
</evidence>
<evidence type="ECO:0000313" key="3">
    <source>
        <dbReference type="EMBL" id="MBT0960002.1"/>
    </source>
</evidence>
<dbReference type="Proteomes" id="UP000694660">
    <property type="component" value="Unassembled WGS sequence"/>
</dbReference>
<dbReference type="EMBL" id="JAEKFT010000002">
    <property type="protein sequence ID" value="MBT0960002.1"/>
    <property type="molecule type" value="Genomic_DNA"/>
</dbReference>
<proteinExistence type="predicted"/>
<name>A0A944D8R9_DENI1</name>
<evidence type="ECO:0000256" key="2">
    <source>
        <dbReference type="SAM" id="SignalP"/>
    </source>
</evidence>
<accession>A0A944D8R9</accession>
<feature type="compositionally biased region" description="Pro residues" evidence="1">
    <location>
        <begin position="119"/>
        <end position="130"/>
    </location>
</feature>
<comment type="caution">
    <text evidence="3">The sequence shown here is derived from an EMBL/GenBank/DDBJ whole genome shotgun (WGS) entry which is preliminary data.</text>
</comment>
<keyword evidence="4" id="KW-1185">Reference proteome</keyword>
<organism evidence="3 4">
    <name type="scientific">Denitromonas iodatirespirans</name>
    <dbReference type="NCBI Taxonomy" id="2795389"/>
    <lineage>
        <taxon>Bacteria</taxon>
        <taxon>Pseudomonadati</taxon>
        <taxon>Pseudomonadota</taxon>
        <taxon>Betaproteobacteria</taxon>
        <taxon>Rhodocyclales</taxon>
        <taxon>Zoogloeaceae</taxon>
        <taxon>Denitromonas</taxon>
    </lineage>
</organism>
<sequence>MIRPLRPSVLLFACLMSLAGGVLALDAEAVDDGEGSDSLRAQATAIRKAAEREFKHTEAACYDRFRVNACLDDAREARTVQLQAARKLEARANRIDRGERIKAMEARLKEAEERRARPMPVPLLPAPAKP</sequence>
<evidence type="ECO:0008006" key="5">
    <source>
        <dbReference type="Google" id="ProtNLM"/>
    </source>
</evidence>
<feature type="region of interest" description="Disordered" evidence="1">
    <location>
        <begin position="110"/>
        <end position="130"/>
    </location>
</feature>
<feature type="signal peptide" evidence="2">
    <location>
        <begin position="1"/>
        <end position="24"/>
    </location>
</feature>
<protein>
    <recommendedName>
        <fullName evidence="5">DUF4398 domain-containing protein</fullName>
    </recommendedName>
</protein>
<dbReference type="RefSeq" id="WP_214359762.1">
    <property type="nucleotide sequence ID" value="NZ_JAEKFT010000002.1"/>
</dbReference>
<gene>
    <name evidence="3" type="ORF">I8J34_02340</name>
</gene>
<dbReference type="AlphaFoldDB" id="A0A944D8R9"/>
<evidence type="ECO:0000256" key="1">
    <source>
        <dbReference type="SAM" id="MobiDB-lite"/>
    </source>
</evidence>
<keyword evidence="2" id="KW-0732">Signal</keyword>
<reference evidence="4" key="1">
    <citation type="journal article" date="2022" name="ISME J.">
        <title>Genetic and phylogenetic analysis of dissimilatory iodate-reducing bacteria identifies potential niches across the world's oceans.</title>
        <authorList>
            <person name="Reyes-Umana V."/>
            <person name="Henning Z."/>
            <person name="Lee K."/>
            <person name="Barnum T.P."/>
            <person name="Coates J.D."/>
        </authorList>
    </citation>
    <scope>NUCLEOTIDE SEQUENCE [LARGE SCALE GENOMIC DNA]</scope>
    <source>
        <strain evidence="4">IR12</strain>
    </source>
</reference>
<feature type="chain" id="PRO_5037751210" description="DUF4398 domain-containing protein" evidence="2">
    <location>
        <begin position="25"/>
        <end position="130"/>
    </location>
</feature>